<sequence length="202" mass="22570">MVCADAVQEPVSGAGYFLRSRRHRSLTGSYALLVDLGFDEPCQISQRFLPTKIASLEWNDVGYAFLHDLEFGTDRYFLQRHGHLHLAGQVGVVEFVRVAQTFAGDEFDIFTAKGVAFTRREVPEGHFEGAAGFWLQMMHGAGKAIRRKPFRERVGFEERAIEFLRAGGQNAVQSYSVGHDRLSLRTADGSDELPIHAPRTNG</sequence>
<name>A0A508XAP2_9HYPH</name>
<gene>
    <name evidence="1" type="ORF">EMEDMD4_790160</name>
</gene>
<protein>
    <submittedName>
        <fullName evidence="1">Uncharacterized protein</fullName>
    </submittedName>
</protein>
<dbReference type="AlphaFoldDB" id="A0A508XAP2"/>
<reference evidence="1" key="1">
    <citation type="submission" date="2019-06" db="EMBL/GenBank/DDBJ databases">
        <authorList>
            <person name="Le Quere A."/>
            <person name="Colella S."/>
        </authorList>
    </citation>
    <scope>NUCLEOTIDE SEQUENCE</scope>
    <source>
        <strain evidence="1">EmedicaeMD41</strain>
    </source>
</reference>
<accession>A0A508XAP2</accession>
<dbReference type="Proteomes" id="UP000507954">
    <property type="component" value="Unassembled WGS sequence"/>
</dbReference>
<proteinExistence type="predicted"/>
<organism evidence="1">
    <name type="scientific">Sinorhizobium medicae</name>
    <dbReference type="NCBI Taxonomy" id="110321"/>
    <lineage>
        <taxon>Bacteria</taxon>
        <taxon>Pseudomonadati</taxon>
        <taxon>Pseudomonadota</taxon>
        <taxon>Alphaproteobacteria</taxon>
        <taxon>Hyphomicrobiales</taxon>
        <taxon>Rhizobiaceae</taxon>
        <taxon>Sinorhizobium/Ensifer group</taxon>
        <taxon>Sinorhizobium</taxon>
    </lineage>
</organism>
<dbReference type="EMBL" id="CABFNB010000149">
    <property type="protein sequence ID" value="VTZ65136.1"/>
    <property type="molecule type" value="Genomic_DNA"/>
</dbReference>
<evidence type="ECO:0000313" key="1">
    <source>
        <dbReference type="EMBL" id="VTZ65136.1"/>
    </source>
</evidence>